<sequence>MLLPDFPLPSRPSEVVQFRQPNIADAMRFNKISPSEEEQQTSAYLRALLVTPEKHDVSKWTAQDRRTALWWIYTGSHDTPVETFAYTCRHCGQQHYYDCNMNDLAGDIQVLDVPPYIDNVEISVEGVPHQWRIVPLDGWAMEMLELRRAALPPEDAPEYEDELIDLRLWEFAYQCEIYHDVAGTRDEQAERRFEIIKRMAIDTEFMKLAAEIRMAQETLDHGLPCHIDKGQALLHLPAHKCPNDENKEPTNGLSTRLWVQFRPTYFIPQVGLERLSDISIQPGFVWGYAGSGRGKTN</sequence>
<dbReference type="AlphaFoldDB" id="A0A4Q1DGY9"/>
<evidence type="ECO:0000313" key="1">
    <source>
        <dbReference type="EMBL" id="RXL14285.1"/>
    </source>
</evidence>
<dbReference type="RefSeq" id="WP_000926257.1">
    <property type="nucleotide sequence ID" value="NZ_BCOB01000047.1"/>
</dbReference>
<name>A0A4Q1DGY9_SALER</name>
<gene>
    <name evidence="1" type="ORF">EKD96_24800</name>
</gene>
<accession>A0A4Q1DGY9</accession>
<proteinExistence type="predicted"/>
<dbReference type="Proteomes" id="UP000839536">
    <property type="component" value="Unassembled WGS sequence"/>
</dbReference>
<protein>
    <submittedName>
        <fullName evidence="1">Morphogenetic protein</fullName>
    </submittedName>
</protein>
<dbReference type="EMBL" id="SDIQ01000072">
    <property type="protein sequence ID" value="RXL14285.1"/>
    <property type="molecule type" value="Genomic_DNA"/>
</dbReference>
<comment type="caution">
    <text evidence="1">The sequence shown here is derived from an EMBL/GenBank/DDBJ whole genome shotgun (WGS) entry which is preliminary data.</text>
</comment>
<organism evidence="1">
    <name type="scientific">Salmonella enterica</name>
    <name type="common">Salmonella choleraesuis</name>
    <dbReference type="NCBI Taxonomy" id="28901"/>
    <lineage>
        <taxon>Bacteria</taxon>
        <taxon>Pseudomonadati</taxon>
        <taxon>Pseudomonadota</taxon>
        <taxon>Gammaproteobacteria</taxon>
        <taxon>Enterobacterales</taxon>
        <taxon>Enterobacteriaceae</taxon>
        <taxon>Salmonella</taxon>
    </lineage>
</organism>
<reference evidence="1" key="1">
    <citation type="submission" date="2019-01" db="EMBL/GenBank/DDBJ databases">
        <title>Whole genome sequencing of Salmonella enterica.</title>
        <authorList>
            <person name="Cao G."/>
        </authorList>
    </citation>
    <scope>NUCLEOTIDE SEQUENCE [LARGE SCALE GENOMIC DNA]</scope>
    <source>
        <strain evidence="1">CFSAN074594</strain>
    </source>
</reference>